<dbReference type="KEGG" id="nsg:H3L94_04670"/>
<proteinExistence type="predicted"/>
<dbReference type="AlphaFoldDB" id="A0A7D7RW37"/>
<sequence length="93" mass="10354">MYRIRLLILSGMLLLGFSVFSGKEQVMASPAAVLPASCSEVSAQLSASEPVSDGRKKVFQLQCQAEWEVDIRAEWYEEMNHLESMAGIVYDPI</sequence>
<evidence type="ECO:0000313" key="1">
    <source>
        <dbReference type="EMBL" id="QMT41324.1"/>
    </source>
</evidence>
<gene>
    <name evidence="1" type="ORF">H3L94_04670</name>
</gene>
<dbReference type="RefSeq" id="WP_182122865.1">
    <property type="nucleotide sequence ID" value="NZ_CP059567.1"/>
</dbReference>
<organism evidence="1 2">
    <name type="scientific">Neisseria shayeganii</name>
    <dbReference type="NCBI Taxonomy" id="607712"/>
    <lineage>
        <taxon>Bacteria</taxon>
        <taxon>Pseudomonadati</taxon>
        <taxon>Pseudomonadota</taxon>
        <taxon>Betaproteobacteria</taxon>
        <taxon>Neisseriales</taxon>
        <taxon>Neisseriaceae</taxon>
        <taxon>Neisseria</taxon>
    </lineage>
</organism>
<evidence type="ECO:0000313" key="2">
    <source>
        <dbReference type="Proteomes" id="UP000514752"/>
    </source>
</evidence>
<accession>A0A7D7RW37</accession>
<dbReference type="Proteomes" id="UP000514752">
    <property type="component" value="Chromosome"/>
</dbReference>
<dbReference type="EMBL" id="CP059567">
    <property type="protein sequence ID" value="QMT41324.1"/>
    <property type="molecule type" value="Genomic_DNA"/>
</dbReference>
<name>A0A7D7RW37_9NEIS</name>
<reference evidence="1 2" key="1">
    <citation type="submission" date="2020-07" db="EMBL/GenBank/DDBJ databases">
        <title>Genomic diversity of species in the Neisseriaceae family.</title>
        <authorList>
            <person name="Vincent A.T."/>
            <person name="Bernet E."/>
            <person name="Veyrier F.J."/>
        </authorList>
    </citation>
    <scope>NUCLEOTIDE SEQUENCE [LARGE SCALE GENOMIC DNA]</scope>
    <source>
        <strain evidence="1 2">DSM 22244</strain>
    </source>
</reference>
<protein>
    <submittedName>
        <fullName evidence="1">Uncharacterized protein</fullName>
    </submittedName>
</protein>